<feature type="non-terminal residue" evidence="1">
    <location>
        <position position="1"/>
    </location>
</feature>
<reference evidence="1 2" key="2">
    <citation type="journal article" date="2013" name="Plant Cell Physiol.">
        <title>Rice Annotation Project Database (RAP-DB): an integrative and interactive database for rice genomics.</title>
        <authorList>
            <person name="Sakai H."/>
            <person name="Lee S.S."/>
            <person name="Tanaka T."/>
            <person name="Numa H."/>
            <person name="Kim J."/>
            <person name="Kawahara Y."/>
            <person name="Wakimoto H."/>
            <person name="Yang C.C."/>
            <person name="Iwamoto M."/>
            <person name="Abe T."/>
            <person name="Yamada Y."/>
            <person name="Muto A."/>
            <person name="Inokuchi H."/>
            <person name="Ikemura T."/>
            <person name="Matsumoto T."/>
            <person name="Sasaki T."/>
            <person name="Itoh T."/>
        </authorList>
    </citation>
    <scope>NUCLEOTIDE SEQUENCE [LARGE SCALE GENOMIC DNA]</scope>
    <source>
        <strain evidence="2">cv. Nipponbare</strain>
    </source>
</reference>
<dbReference type="InParanoid" id="A0A0P0X8C6"/>
<accession>A0A0P0X8C6</accession>
<sequence>WERRAEVAGHDARVEQLDDGRERDAAWHLVLVDGRAAGDGVVHELLECARADDPDLERPNRAVRDAALPVHRVQRLLHLEAAPAQRVRVHHRGAGALGQELPVDDVVARDALGARLAGVLHHGRAVRAEQRRRALHGALQLGLVGLVGLDGEEHVLAAHEPELRRRVVEPRHAEDVADAVPVQPGVGGDHQLVLAPHLHAGEVHELGGVARSRAGLVHGEELEVAHVRHDGVGHLGGVAHGAEVEAEVALG</sequence>
<dbReference type="FunCoup" id="A0A0P0X8C6">
    <property type="interactions" value="3"/>
</dbReference>
<organism evidence="1 2">
    <name type="scientific">Oryza sativa subsp. japonica</name>
    <name type="common">Rice</name>
    <dbReference type="NCBI Taxonomy" id="39947"/>
    <lineage>
        <taxon>Eukaryota</taxon>
        <taxon>Viridiplantae</taxon>
        <taxon>Streptophyta</taxon>
        <taxon>Embryophyta</taxon>
        <taxon>Tracheophyta</taxon>
        <taxon>Spermatophyta</taxon>
        <taxon>Magnoliopsida</taxon>
        <taxon>Liliopsida</taxon>
        <taxon>Poales</taxon>
        <taxon>Poaceae</taxon>
        <taxon>BOP clade</taxon>
        <taxon>Oryzoideae</taxon>
        <taxon>Oryzeae</taxon>
        <taxon>Oryzinae</taxon>
        <taxon>Oryza</taxon>
        <taxon>Oryza sativa</taxon>
    </lineage>
</organism>
<reference evidence="1 2" key="3">
    <citation type="journal article" date="2013" name="Rice">
        <title>Improvement of the Oryza sativa Nipponbare reference genome using next generation sequence and optical map data.</title>
        <authorList>
            <person name="Kawahara Y."/>
            <person name="de la Bastide M."/>
            <person name="Hamilton J.P."/>
            <person name="Kanamori H."/>
            <person name="McCombie W.R."/>
            <person name="Ouyang S."/>
            <person name="Schwartz D.C."/>
            <person name="Tanaka T."/>
            <person name="Wu J."/>
            <person name="Zhou S."/>
            <person name="Childs K.L."/>
            <person name="Davidson R.M."/>
            <person name="Lin H."/>
            <person name="Quesada-Ocampo L."/>
            <person name="Vaillancourt B."/>
            <person name="Sakai H."/>
            <person name="Lee S.S."/>
            <person name="Kim J."/>
            <person name="Numa H."/>
            <person name="Itoh T."/>
            <person name="Buell C.R."/>
            <person name="Matsumoto T."/>
        </authorList>
    </citation>
    <scope>NUCLEOTIDE SEQUENCE [LARGE SCALE GENOMIC DNA]</scope>
    <source>
        <strain evidence="2">cv. Nipponbare</strain>
    </source>
</reference>
<dbReference type="Gramene" id="Os07t0592733-00">
    <property type="protein sequence ID" value="Os07t0592733-00"/>
    <property type="gene ID" value="Os07g0592733"/>
</dbReference>
<gene>
    <name evidence="1" type="ordered locus">Os07g0592733</name>
    <name evidence="1" type="ORF">OSNPB_070592733</name>
</gene>
<dbReference type="Proteomes" id="UP000059680">
    <property type="component" value="Chromosome 7"/>
</dbReference>
<proteinExistence type="predicted"/>
<dbReference type="PaxDb" id="39947-A0A0P0X8C6"/>
<dbReference type="AlphaFoldDB" id="A0A0P0X8C6"/>
<reference evidence="2" key="1">
    <citation type="journal article" date="2005" name="Nature">
        <title>The map-based sequence of the rice genome.</title>
        <authorList>
            <consortium name="International rice genome sequencing project (IRGSP)"/>
            <person name="Matsumoto T."/>
            <person name="Wu J."/>
            <person name="Kanamori H."/>
            <person name="Katayose Y."/>
            <person name="Fujisawa M."/>
            <person name="Namiki N."/>
            <person name="Mizuno H."/>
            <person name="Yamamoto K."/>
            <person name="Antonio B.A."/>
            <person name="Baba T."/>
            <person name="Sakata K."/>
            <person name="Nagamura Y."/>
            <person name="Aoki H."/>
            <person name="Arikawa K."/>
            <person name="Arita K."/>
            <person name="Bito T."/>
            <person name="Chiden Y."/>
            <person name="Fujitsuka N."/>
            <person name="Fukunaka R."/>
            <person name="Hamada M."/>
            <person name="Harada C."/>
            <person name="Hayashi A."/>
            <person name="Hijishita S."/>
            <person name="Honda M."/>
            <person name="Hosokawa S."/>
            <person name="Ichikawa Y."/>
            <person name="Idonuma A."/>
            <person name="Iijima M."/>
            <person name="Ikeda M."/>
            <person name="Ikeno M."/>
            <person name="Ito K."/>
            <person name="Ito S."/>
            <person name="Ito T."/>
            <person name="Ito Y."/>
            <person name="Ito Y."/>
            <person name="Iwabuchi A."/>
            <person name="Kamiya K."/>
            <person name="Karasawa W."/>
            <person name="Kurita K."/>
            <person name="Katagiri S."/>
            <person name="Kikuta A."/>
            <person name="Kobayashi H."/>
            <person name="Kobayashi N."/>
            <person name="Machita K."/>
            <person name="Maehara T."/>
            <person name="Masukawa M."/>
            <person name="Mizubayashi T."/>
            <person name="Mukai Y."/>
            <person name="Nagasaki H."/>
            <person name="Nagata Y."/>
            <person name="Naito S."/>
            <person name="Nakashima M."/>
            <person name="Nakama Y."/>
            <person name="Nakamichi Y."/>
            <person name="Nakamura M."/>
            <person name="Meguro A."/>
            <person name="Negishi M."/>
            <person name="Ohta I."/>
            <person name="Ohta T."/>
            <person name="Okamoto M."/>
            <person name="Ono N."/>
            <person name="Saji S."/>
            <person name="Sakaguchi M."/>
            <person name="Sakai K."/>
            <person name="Shibata M."/>
            <person name="Shimokawa T."/>
            <person name="Song J."/>
            <person name="Takazaki Y."/>
            <person name="Terasawa K."/>
            <person name="Tsugane M."/>
            <person name="Tsuji K."/>
            <person name="Ueda S."/>
            <person name="Waki K."/>
            <person name="Yamagata H."/>
            <person name="Yamamoto M."/>
            <person name="Yamamoto S."/>
            <person name="Yamane H."/>
            <person name="Yoshiki S."/>
            <person name="Yoshihara R."/>
            <person name="Yukawa K."/>
            <person name="Zhong H."/>
            <person name="Yano M."/>
            <person name="Yuan Q."/>
            <person name="Ouyang S."/>
            <person name="Liu J."/>
            <person name="Jones K.M."/>
            <person name="Gansberger K."/>
            <person name="Moffat K."/>
            <person name="Hill J."/>
            <person name="Bera J."/>
            <person name="Fadrosh D."/>
            <person name="Jin S."/>
            <person name="Johri S."/>
            <person name="Kim M."/>
            <person name="Overton L."/>
            <person name="Reardon M."/>
            <person name="Tsitrin T."/>
            <person name="Vuong H."/>
            <person name="Weaver B."/>
            <person name="Ciecko A."/>
            <person name="Tallon L."/>
            <person name="Jackson J."/>
            <person name="Pai G."/>
            <person name="Aken S.V."/>
            <person name="Utterback T."/>
            <person name="Reidmuller S."/>
            <person name="Feldblyum T."/>
            <person name="Hsiao J."/>
            <person name="Zismann V."/>
            <person name="Iobst S."/>
            <person name="de Vazeille A.R."/>
            <person name="Buell C.R."/>
            <person name="Ying K."/>
            <person name="Li Y."/>
            <person name="Lu T."/>
            <person name="Huang Y."/>
            <person name="Zhao Q."/>
            <person name="Feng Q."/>
            <person name="Zhang L."/>
            <person name="Zhu J."/>
            <person name="Weng Q."/>
            <person name="Mu J."/>
            <person name="Lu Y."/>
            <person name="Fan D."/>
            <person name="Liu Y."/>
            <person name="Guan J."/>
            <person name="Zhang Y."/>
            <person name="Yu S."/>
            <person name="Liu X."/>
            <person name="Zhang Y."/>
            <person name="Hong G."/>
            <person name="Han B."/>
            <person name="Choisne N."/>
            <person name="Demange N."/>
            <person name="Orjeda G."/>
            <person name="Samain S."/>
            <person name="Cattolico L."/>
            <person name="Pelletier E."/>
            <person name="Couloux A."/>
            <person name="Segurens B."/>
            <person name="Wincker P."/>
            <person name="D'Hont A."/>
            <person name="Scarpelli C."/>
            <person name="Weissenbach J."/>
            <person name="Salanoubat M."/>
            <person name="Quetier F."/>
            <person name="Yu Y."/>
            <person name="Kim H.R."/>
            <person name="Rambo T."/>
            <person name="Currie J."/>
            <person name="Collura K."/>
            <person name="Luo M."/>
            <person name="Yang T."/>
            <person name="Ammiraju J.S.S."/>
            <person name="Engler F."/>
            <person name="Soderlund C."/>
            <person name="Wing R.A."/>
            <person name="Palmer L.E."/>
            <person name="de la Bastide M."/>
            <person name="Spiegel L."/>
            <person name="Nascimento L."/>
            <person name="Zutavern T."/>
            <person name="O'Shaughnessy A."/>
            <person name="Dike S."/>
            <person name="Dedhia N."/>
            <person name="Preston R."/>
            <person name="Balija V."/>
            <person name="McCombie W.R."/>
            <person name="Chow T."/>
            <person name="Chen H."/>
            <person name="Chung M."/>
            <person name="Chen C."/>
            <person name="Shaw J."/>
            <person name="Wu H."/>
            <person name="Hsiao K."/>
            <person name="Chao Y."/>
            <person name="Chu M."/>
            <person name="Cheng C."/>
            <person name="Hour A."/>
            <person name="Lee P."/>
            <person name="Lin S."/>
            <person name="Lin Y."/>
            <person name="Liou J."/>
            <person name="Liu S."/>
            <person name="Hsing Y."/>
            <person name="Raghuvanshi S."/>
            <person name="Mohanty A."/>
            <person name="Bharti A.K."/>
            <person name="Gaur A."/>
            <person name="Gupta V."/>
            <person name="Kumar D."/>
            <person name="Ravi V."/>
            <person name="Vij S."/>
            <person name="Kapur A."/>
            <person name="Khurana P."/>
            <person name="Khurana P."/>
            <person name="Khurana J.P."/>
            <person name="Tyagi A.K."/>
            <person name="Gaikwad K."/>
            <person name="Singh A."/>
            <person name="Dalal V."/>
            <person name="Srivastava S."/>
            <person name="Dixit A."/>
            <person name="Pal A.K."/>
            <person name="Ghazi I.A."/>
            <person name="Yadav M."/>
            <person name="Pandit A."/>
            <person name="Bhargava A."/>
            <person name="Sureshbabu K."/>
            <person name="Batra K."/>
            <person name="Sharma T.R."/>
            <person name="Mohapatra T."/>
            <person name="Singh N.K."/>
            <person name="Messing J."/>
            <person name="Nelson A.B."/>
            <person name="Fuks G."/>
            <person name="Kavchok S."/>
            <person name="Keizer G."/>
            <person name="Linton E."/>
            <person name="Llaca V."/>
            <person name="Song R."/>
            <person name="Tanyolac B."/>
            <person name="Young S."/>
            <person name="Ho-Il K."/>
            <person name="Hahn J.H."/>
            <person name="Sangsakoo G."/>
            <person name="Vanavichit A."/>
            <person name="de Mattos Luiz.A.T."/>
            <person name="Zimmer P.D."/>
            <person name="Malone G."/>
            <person name="Dellagostin O."/>
            <person name="de Oliveira A.C."/>
            <person name="Bevan M."/>
            <person name="Bancroft I."/>
            <person name="Minx P."/>
            <person name="Cordum H."/>
            <person name="Wilson R."/>
            <person name="Cheng Z."/>
            <person name="Jin W."/>
            <person name="Jiang J."/>
            <person name="Leong S.A."/>
            <person name="Iwama H."/>
            <person name="Gojobori T."/>
            <person name="Itoh T."/>
            <person name="Niimura Y."/>
            <person name="Fujii Y."/>
            <person name="Habara T."/>
            <person name="Sakai H."/>
            <person name="Sato Y."/>
            <person name="Wilson G."/>
            <person name="Kumar K."/>
            <person name="McCouch S."/>
            <person name="Juretic N."/>
            <person name="Hoen D."/>
            <person name="Wright S."/>
            <person name="Bruskiewich R."/>
            <person name="Bureau T."/>
            <person name="Miyao A."/>
            <person name="Hirochika H."/>
            <person name="Nishikawa T."/>
            <person name="Kadowaki K."/>
            <person name="Sugiura M."/>
            <person name="Burr B."/>
            <person name="Sasaki T."/>
        </authorList>
    </citation>
    <scope>NUCLEOTIDE SEQUENCE [LARGE SCALE GENOMIC DNA]</scope>
    <source>
        <strain evidence="2">cv. Nipponbare</strain>
    </source>
</reference>
<evidence type="ECO:0000313" key="2">
    <source>
        <dbReference type="Proteomes" id="UP000059680"/>
    </source>
</evidence>
<dbReference type="EMBL" id="AP014963">
    <property type="protein sequence ID" value="BAT02452.1"/>
    <property type="molecule type" value="Genomic_DNA"/>
</dbReference>
<name>A0A0P0X8C6_ORYSJ</name>
<protein>
    <submittedName>
        <fullName evidence="1">Os07g0592733 protein</fullName>
    </submittedName>
</protein>
<keyword evidence="2" id="KW-1185">Reference proteome</keyword>
<evidence type="ECO:0000313" key="1">
    <source>
        <dbReference type="EMBL" id="BAT02452.1"/>
    </source>
</evidence>